<name>A0A1P8Q438_9LACO</name>
<dbReference type="NCBIfam" id="NF002049">
    <property type="entry name" value="PRK00881.1"/>
    <property type="match status" value="1"/>
</dbReference>
<dbReference type="Pfam" id="PF02142">
    <property type="entry name" value="MGS"/>
    <property type="match status" value="1"/>
</dbReference>
<evidence type="ECO:0000256" key="7">
    <source>
        <dbReference type="ARBA" id="ARBA00023268"/>
    </source>
</evidence>
<dbReference type="KEGG" id="lalw:BTM29_08670"/>
<evidence type="ECO:0000256" key="6">
    <source>
        <dbReference type="ARBA" id="ARBA00022801"/>
    </source>
</evidence>
<dbReference type="EMBL" id="CP019323">
    <property type="protein sequence ID" value="APX72618.1"/>
    <property type="molecule type" value="Genomic_DNA"/>
</dbReference>
<comment type="similarity">
    <text evidence="3 10">Belongs to the PurH family.</text>
</comment>
<comment type="pathway">
    <text evidence="2 10">Purine metabolism; IMP biosynthesis via de novo pathway; 5-formamido-1-(5-phospho-D-ribosyl)imidazole-4-carboxamide from 5-amino-1-(5-phospho-D-ribosyl)imidazole-4-carboxamide (10-formyl THF route): step 1/1.</text>
</comment>
<dbReference type="SUPFAM" id="SSF53927">
    <property type="entry name" value="Cytidine deaminase-like"/>
    <property type="match status" value="1"/>
</dbReference>
<keyword evidence="7 10" id="KW-0511">Multifunctional enzyme</keyword>
<proteinExistence type="inferred from homology"/>
<dbReference type="GO" id="GO:0006189">
    <property type="term" value="P:'de novo' IMP biosynthetic process"/>
    <property type="evidence" value="ECO:0007669"/>
    <property type="project" value="UniProtKB-UniRule"/>
</dbReference>
<organism evidence="12 13">
    <name type="scientific">Companilactobacillus allii</name>
    <dbReference type="NCBI Taxonomy" id="1847728"/>
    <lineage>
        <taxon>Bacteria</taxon>
        <taxon>Bacillati</taxon>
        <taxon>Bacillota</taxon>
        <taxon>Bacilli</taxon>
        <taxon>Lactobacillales</taxon>
        <taxon>Lactobacillaceae</taxon>
        <taxon>Companilactobacillus</taxon>
    </lineage>
</organism>
<gene>
    <name evidence="10" type="primary">purH</name>
    <name evidence="12" type="ORF">BTM29_08670</name>
</gene>
<dbReference type="Proteomes" id="UP000187499">
    <property type="component" value="Chromosome"/>
</dbReference>
<comment type="pathway">
    <text evidence="1 10">Purine metabolism; IMP biosynthesis via de novo pathway; IMP from 5-formamido-1-(5-phospho-D-ribosyl)imidazole-4-carboxamide: step 1/1.</text>
</comment>
<evidence type="ECO:0000313" key="13">
    <source>
        <dbReference type="Proteomes" id="UP000187499"/>
    </source>
</evidence>
<sequence length="512" mass="56801">MKKALISVSDKTGVVEFAQGLIKNGFEIISTGGTYKKLKDNDVPVIEIDQVTGFPEILDGRVKTLHPKVHAGLLAKRDNPEHMATLKKLKIDTIDLVCVNLYPFKETITKKDVTVPEAIEQIDIGGPSMIRSASKNYQSVYVVVDKNDYENVLEHIVDSKDINFRQKLAAKAFRHTAQYDSIIAGYLSNLGNEEFPDVENLSYDFKQSLRYGENSHQKAAFYSSSLPSKYSISSAKQLHGKELSFNNIKDADAALRIVSDFNQPCVVALKHMNPCGVGIDEESIHKAWQKAFSADKISIFGGIIAFNREVTAEVAEELHKIFLEIVIAPSFTDEALEILEAKKNIRLLTLDFSEAKNADKYEYTSVMGGLLVQERDIVVDSTNDFKVVTKKQPTEDEIQALLFGQRIVKHVKSNAIVISTGDQTLGIGAGQMNRIGSVKIAIEQEESGDKHSPLIMASDAFFPMDDCVKYAAEHGITAIIQPGGSIHDQDSIDMANKYGITMICTGRRHFRH</sequence>
<dbReference type="PANTHER" id="PTHR11692:SF0">
    <property type="entry name" value="BIFUNCTIONAL PURINE BIOSYNTHESIS PROTEIN ATIC"/>
    <property type="match status" value="1"/>
</dbReference>
<accession>A0A1P8Q438</accession>
<dbReference type="PIRSF" id="PIRSF000414">
    <property type="entry name" value="AICARFT_IMPCHas"/>
    <property type="match status" value="1"/>
</dbReference>
<evidence type="ECO:0000313" key="12">
    <source>
        <dbReference type="EMBL" id="APX72618.1"/>
    </source>
</evidence>
<dbReference type="AlphaFoldDB" id="A0A1P8Q438"/>
<dbReference type="RefSeq" id="WP_076616201.1">
    <property type="nucleotide sequence ID" value="NZ_CP019323.1"/>
</dbReference>
<dbReference type="SMART" id="SM00851">
    <property type="entry name" value="MGS"/>
    <property type="match status" value="1"/>
</dbReference>
<dbReference type="UniPathway" id="UPA00074">
    <property type="reaction ID" value="UER00133"/>
</dbReference>
<feature type="domain" description="MGS-like" evidence="11">
    <location>
        <begin position="1"/>
        <end position="144"/>
    </location>
</feature>
<dbReference type="Gene3D" id="3.40.140.20">
    <property type="match status" value="2"/>
</dbReference>
<dbReference type="Gene3D" id="3.40.50.1380">
    <property type="entry name" value="Methylglyoxal synthase-like domain"/>
    <property type="match status" value="1"/>
</dbReference>
<dbReference type="STRING" id="1847728.BTM29_08670"/>
<dbReference type="SUPFAM" id="SSF52335">
    <property type="entry name" value="Methylglyoxal synthase-like"/>
    <property type="match status" value="1"/>
</dbReference>
<dbReference type="NCBIfam" id="TIGR00355">
    <property type="entry name" value="purH"/>
    <property type="match status" value="1"/>
</dbReference>
<dbReference type="FunFam" id="3.40.140.20:FF:000002">
    <property type="entry name" value="Bifunctional purine biosynthesis protein PurH"/>
    <property type="match status" value="1"/>
</dbReference>
<keyword evidence="4 10" id="KW-0808">Transferase</keyword>
<dbReference type="SMART" id="SM00798">
    <property type="entry name" value="AICARFT_IMPCHas"/>
    <property type="match status" value="1"/>
</dbReference>
<dbReference type="OrthoDB" id="9802065at2"/>
<dbReference type="GO" id="GO:0005829">
    <property type="term" value="C:cytosol"/>
    <property type="evidence" value="ECO:0007669"/>
    <property type="project" value="TreeGrafter"/>
</dbReference>
<dbReference type="PROSITE" id="PS51855">
    <property type="entry name" value="MGS"/>
    <property type="match status" value="1"/>
</dbReference>
<evidence type="ECO:0000256" key="10">
    <source>
        <dbReference type="HAMAP-Rule" id="MF_00139"/>
    </source>
</evidence>
<reference evidence="13" key="1">
    <citation type="submission" date="2016-12" db="EMBL/GenBank/DDBJ databases">
        <authorList>
            <person name="Jung M.Y."/>
            <person name="Lee S.H."/>
        </authorList>
    </citation>
    <scope>NUCLEOTIDE SEQUENCE [LARGE SCALE GENOMIC DNA]</scope>
    <source>
        <strain evidence="13">WiKim39</strain>
    </source>
</reference>
<evidence type="ECO:0000256" key="1">
    <source>
        <dbReference type="ARBA" id="ARBA00004844"/>
    </source>
</evidence>
<dbReference type="FunFam" id="3.40.140.20:FF:000001">
    <property type="entry name" value="Bifunctional purine biosynthesis protein PurH"/>
    <property type="match status" value="1"/>
</dbReference>
<evidence type="ECO:0000256" key="4">
    <source>
        <dbReference type="ARBA" id="ARBA00022679"/>
    </source>
</evidence>
<evidence type="ECO:0000256" key="9">
    <source>
        <dbReference type="ARBA" id="ARBA00050687"/>
    </source>
</evidence>
<evidence type="ECO:0000256" key="8">
    <source>
        <dbReference type="ARBA" id="ARBA00050488"/>
    </source>
</evidence>
<dbReference type="EC" id="3.5.4.10" evidence="10"/>
<dbReference type="InterPro" id="IPR024051">
    <property type="entry name" value="AICAR_Tfase_dup_dom_sf"/>
</dbReference>
<comment type="catalytic activity">
    <reaction evidence="9 10">
        <text>IMP + H2O = 5-formamido-1-(5-phospho-D-ribosyl)imidazole-4-carboxamide</text>
        <dbReference type="Rhea" id="RHEA:18445"/>
        <dbReference type="ChEBI" id="CHEBI:15377"/>
        <dbReference type="ChEBI" id="CHEBI:58053"/>
        <dbReference type="ChEBI" id="CHEBI:58467"/>
        <dbReference type="EC" id="3.5.4.10"/>
    </reaction>
</comment>
<evidence type="ECO:0000259" key="11">
    <source>
        <dbReference type="PROSITE" id="PS51855"/>
    </source>
</evidence>
<dbReference type="HAMAP" id="MF_00139">
    <property type="entry name" value="PurH"/>
    <property type="match status" value="1"/>
</dbReference>
<dbReference type="GO" id="GO:0004643">
    <property type="term" value="F:phosphoribosylaminoimidazolecarboxamide formyltransferase activity"/>
    <property type="evidence" value="ECO:0007669"/>
    <property type="project" value="UniProtKB-UniRule"/>
</dbReference>
<evidence type="ECO:0000256" key="5">
    <source>
        <dbReference type="ARBA" id="ARBA00022755"/>
    </source>
</evidence>
<keyword evidence="6 10" id="KW-0378">Hydrolase</keyword>
<protein>
    <recommendedName>
        <fullName evidence="10">Bifunctional purine biosynthesis protein PurH</fullName>
    </recommendedName>
    <domain>
        <recommendedName>
            <fullName evidence="10">Phosphoribosylaminoimidazolecarboxamide formyltransferase</fullName>
            <ecNumber evidence="10">2.1.2.3</ecNumber>
        </recommendedName>
        <alternativeName>
            <fullName evidence="10">AICAR transformylase</fullName>
        </alternativeName>
    </domain>
    <domain>
        <recommendedName>
            <fullName evidence="10">IMP cyclohydrolase</fullName>
            <ecNumber evidence="10">3.5.4.10</ecNumber>
        </recommendedName>
        <alternativeName>
            <fullName evidence="10">ATIC</fullName>
        </alternativeName>
        <alternativeName>
            <fullName evidence="10">IMP synthase</fullName>
        </alternativeName>
        <alternativeName>
            <fullName evidence="10">Inosinicase</fullName>
        </alternativeName>
    </domain>
</protein>
<dbReference type="CDD" id="cd01421">
    <property type="entry name" value="IMPCH"/>
    <property type="match status" value="1"/>
</dbReference>
<dbReference type="PANTHER" id="PTHR11692">
    <property type="entry name" value="BIFUNCTIONAL PURINE BIOSYNTHESIS PROTEIN PURH"/>
    <property type="match status" value="1"/>
</dbReference>
<evidence type="ECO:0000256" key="2">
    <source>
        <dbReference type="ARBA" id="ARBA00004954"/>
    </source>
</evidence>
<comment type="catalytic activity">
    <reaction evidence="8 10">
        <text>(6R)-10-formyltetrahydrofolate + 5-amino-1-(5-phospho-beta-D-ribosyl)imidazole-4-carboxamide = 5-formamido-1-(5-phospho-D-ribosyl)imidazole-4-carboxamide + (6S)-5,6,7,8-tetrahydrofolate</text>
        <dbReference type="Rhea" id="RHEA:22192"/>
        <dbReference type="ChEBI" id="CHEBI:57453"/>
        <dbReference type="ChEBI" id="CHEBI:58467"/>
        <dbReference type="ChEBI" id="CHEBI:58475"/>
        <dbReference type="ChEBI" id="CHEBI:195366"/>
        <dbReference type="EC" id="2.1.2.3"/>
    </reaction>
</comment>
<dbReference type="InterPro" id="IPR036914">
    <property type="entry name" value="MGS-like_dom_sf"/>
</dbReference>
<dbReference type="FunFam" id="3.40.50.1380:FF:000001">
    <property type="entry name" value="Bifunctional purine biosynthesis protein PurH"/>
    <property type="match status" value="1"/>
</dbReference>
<keyword evidence="13" id="KW-1185">Reference proteome</keyword>
<dbReference type="InterPro" id="IPR016193">
    <property type="entry name" value="Cytidine_deaminase-like"/>
</dbReference>
<evidence type="ECO:0000256" key="3">
    <source>
        <dbReference type="ARBA" id="ARBA00007667"/>
    </source>
</evidence>
<comment type="domain">
    <text evidence="10">The IMP cyclohydrolase activity resides in the N-terminal region.</text>
</comment>
<dbReference type="Pfam" id="PF01808">
    <property type="entry name" value="AICARFT_IMPCHas"/>
    <property type="match status" value="1"/>
</dbReference>
<keyword evidence="5 10" id="KW-0658">Purine biosynthesis</keyword>
<dbReference type="InterPro" id="IPR011607">
    <property type="entry name" value="MGS-like_dom"/>
</dbReference>
<dbReference type="EC" id="2.1.2.3" evidence="10"/>
<dbReference type="GO" id="GO:0003937">
    <property type="term" value="F:IMP cyclohydrolase activity"/>
    <property type="evidence" value="ECO:0007669"/>
    <property type="project" value="UniProtKB-UniRule"/>
</dbReference>
<dbReference type="InterPro" id="IPR002695">
    <property type="entry name" value="PurH-like"/>
</dbReference>